<evidence type="ECO:0000256" key="2">
    <source>
        <dbReference type="ARBA" id="ARBA00022723"/>
    </source>
</evidence>
<dbReference type="GO" id="GO:0000978">
    <property type="term" value="F:RNA polymerase II cis-regulatory region sequence-specific DNA binding"/>
    <property type="evidence" value="ECO:0007669"/>
    <property type="project" value="InterPro"/>
</dbReference>
<accession>A0A2T2P2W8</accession>
<keyword evidence="5" id="KW-0862">Zinc</keyword>
<evidence type="ECO:0000256" key="6">
    <source>
        <dbReference type="ARBA" id="ARBA00023242"/>
    </source>
</evidence>
<feature type="domain" description="C2H2-type" evidence="9">
    <location>
        <begin position="38"/>
        <end position="65"/>
    </location>
</feature>
<dbReference type="Proteomes" id="UP000240883">
    <property type="component" value="Unassembled WGS sequence"/>
</dbReference>
<dbReference type="Gene3D" id="3.30.160.60">
    <property type="entry name" value="Classic Zinc Finger"/>
    <property type="match status" value="2"/>
</dbReference>
<dbReference type="PROSITE" id="PS50157">
    <property type="entry name" value="ZINC_FINGER_C2H2_2"/>
    <property type="match status" value="2"/>
</dbReference>
<proteinExistence type="predicted"/>
<evidence type="ECO:0000313" key="11">
    <source>
        <dbReference type="Proteomes" id="UP000240883"/>
    </source>
</evidence>
<dbReference type="SMART" id="SM00355">
    <property type="entry name" value="ZnF_C2H2"/>
    <property type="match status" value="2"/>
</dbReference>
<keyword evidence="6" id="KW-0539">Nucleus</keyword>
<keyword evidence="4 7" id="KW-0863">Zinc-finger</keyword>
<evidence type="ECO:0000256" key="4">
    <source>
        <dbReference type="ARBA" id="ARBA00022771"/>
    </source>
</evidence>
<dbReference type="GO" id="GO:0008270">
    <property type="term" value="F:zinc ion binding"/>
    <property type="evidence" value="ECO:0007669"/>
    <property type="project" value="UniProtKB-KW"/>
</dbReference>
<dbReference type="InterPro" id="IPR013087">
    <property type="entry name" value="Znf_C2H2_type"/>
</dbReference>
<dbReference type="GO" id="GO:0000785">
    <property type="term" value="C:chromatin"/>
    <property type="evidence" value="ECO:0007669"/>
    <property type="project" value="TreeGrafter"/>
</dbReference>
<protein>
    <recommendedName>
        <fullName evidence="9">C2H2-type domain-containing protein</fullName>
    </recommendedName>
</protein>
<dbReference type="OrthoDB" id="654211at2759"/>
<dbReference type="PANTHER" id="PTHR40626">
    <property type="entry name" value="MIP31509P"/>
    <property type="match status" value="1"/>
</dbReference>
<dbReference type="AlphaFoldDB" id="A0A2T2P2W8"/>
<dbReference type="InterPro" id="IPR007219">
    <property type="entry name" value="XnlR_reg_dom"/>
</dbReference>
<sequence>MNEGAGTKKFFCSVCSRHFGRLEHLQRHSRRHTKEKPYVCHCGRSFTRRDLLTRHNRLVHTPPANQTLPSTHGPEPSRAREGTQVEVPTVPSNNNQDNRFISNSWIAELPLESENDPATVNSGSSADTDAISSLPMFQEFGHFTDTIGFMGMDFMEPSERFFQYGGNMPCSDSRETVDELSSPPSSIDDDIPELKPLVVPWRVSGEVRRRLVIATQLGREYAHKMPTCLSLNRYCAGFFSEFQSHVPIVHKGTFEVDSASIEHPELLLAIAAIGAIYRFQKPDAFFLFRASAEMMSKKRLDSSMSGHYGVAGLQTLVLLKYFSLWHKQSEVHDEQLLVHSALLEWMQNFQVPDLPEGFASNWTCWAFRESAVRSYLAAFCIFNAHSLTTGTPPEVVNLAVKSSLPSSAAAWDALSADRWAPIISTEAPAPDFQTALAQLFAESEIHFIISPFGCFVLMHAIIQRTVHLRQLSFDGMPRASDIKDIEGALTRWKRCWKRTPESVLDPRNLDATISFQSISLLMTAYLRLGRKALPPFYQLTMPFDPRQFASLLIPPGSGGQTSDWHINALVHSAHTLMVLVKAGVDYQRRVLSYHWDPHHFMPWIEGAVSLAHWLLVHAELRPESRLAQIESCIILWTHYIMTEAFPSLDDEDSPLLCTAVKEFSIDNPQSIRMMAYGVIATWCCIIPGGNNPWPIVETAGELLNVYKRLLRPRAMLRLNTLEQRTNT</sequence>
<evidence type="ECO:0000256" key="5">
    <source>
        <dbReference type="ARBA" id="ARBA00022833"/>
    </source>
</evidence>
<dbReference type="PANTHER" id="PTHR40626:SF10">
    <property type="entry name" value="C2H2-TYPE DOMAIN-CONTAINING PROTEIN"/>
    <property type="match status" value="1"/>
</dbReference>
<dbReference type="InterPro" id="IPR036236">
    <property type="entry name" value="Znf_C2H2_sf"/>
</dbReference>
<evidence type="ECO:0000256" key="1">
    <source>
        <dbReference type="ARBA" id="ARBA00004123"/>
    </source>
</evidence>
<dbReference type="Pfam" id="PF04082">
    <property type="entry name" value="Fungal_trans"/>
    <property type="match status" value="1"/>
</dbReference>
<dbReference type="CDD" id="cd12148">
    <property type="entry name" value="fungal_TF_MHR"/>
    <property type="match status" value="1"/>
</dbReference>
<dbReference type="STRING" id="1448308.A0A2T2P2W8"/>
<organism evidence="10 11">
    <name type="scientific">Corynespora cassiicola Philippines</name>
    <dbReference type="NCBI Taxonomy" id="1448308"/>
    <lineage>
        <taxon>Eukaryota</taxon>
        <taxon>Fungi</taxon>
        <taxon>Dikarya</taxon>
        <taxon>Ascomycota</taxon>
        <taxon>Pezizomycotina</taxon>
        <taxon>Dothideomycetes</taxon>
        <taxon>Pleosporomycetidae</taxon>
        <taxon>Pleosporales</taxon>
        <taxon>Corynesporascaceae</taxon>
        <taxon>Corynespora</taxon>
    </lineage>
</organism>
<reference evidence="10 11" key="1">
    <citation type="journal article" date="2018" name="Front. Microbiol.">
        <title>Genome-Wide Analysis of Corynespora cassiicola Leaf Fall Disease Putative Effectors.</title>
        <authorList>
            <person name="Lopez D."/>
            <person name="Ribeiro S."/>
            <person name="Label P."/>
            <person name="Fumanal B."/>
            <person name="Venisse J.S."/>
            <person name="Kohler A."/>
            <person name="de Oliveira R.R."/>
            <person name="Labutti K."/>
            <person name="Lipzen A."/>
            <person name="Lail K."/>
            <person name="Bauer D."/>
            <person name="Ohm R.A."/>
            <person name="Barry K.W."/>
            <person name="Spatafora J."/>
            <person name="Grigoriev I.V."/>
            <person name="Martin F.M."/>
            <person name="Pujade-Renaud V."/>
        </authorList>
    </citation>
    <scope>NUCLEOTIDE SEQUENCE [LARGE SCALE GENOMIC DNA]</scope>
    <source>
        <strain evidence="10 11">Philippines</strain>
    </source>
</reference>
<keyword evidence="3" id="KW-0677">Repeat</keyword>
<comment type="subcellular location">
    <subcellularLocation>
        <location evidence="1">Nucleus</location>
    </subcellularLocation>
</comment>
<feature type="domain" description="C2H2-type" evidence="9">
    <location>
        <begin position="10"/>
        <end position="37"/>
    </location>
</feature>
<evidence type="ECO:0000256" key="8">
    <source>
        <dbReference type="SAM" id="MobiDB-lite"/>
    </source>
</evidence>
<dbReference type="InterPro" id="IPR051059">
    <property type="entry name" value="VerF-like"/>
</dbReference>
<feature type="region of interest" description="Disordered" evidence="8">
    <location>
        <begin position="59"/>
        <end position="82"/>
    </location>
</feature>
<dbReference type="GO" id="GO:0005634">
    <property type="term" value="C:nucleus"/>
    <property type="evidence" value="ECO:0007669"/>
    <property type="project" value="UniProtKB-SubCell"/>
</dbReference>
<keyword evidence="11" id="KW-1185">Reference proteome</keyword>
<dbReference type="GO" id="GO:0000981">
    <property type="term" value="F:DNA-binding transcription factor activity, RNA polymerase II-specific"/>
    <property type="evidence" value="ECO:0007669"/>
    <property type="project" value="InterPro"/>
</dbReference>
<gene>
    <name evidence="10" type="ORF">BS50DRAFT_617363</name>
</gene>
<evidence type="ECO:0000256" key="7">
    <source>
        <dbReference type="PROSITE-ProRule" id="PRU00042"/>
    </source>
</evidence>
<dbReference type="EMBL" id="KZ678130">
    <property type="protein sequence ID" value="PSN72011.1"/>
    <property type="molecule type" value="Genomic_DNA"/>
</dbReference>
<evidence type="ECO:0000313" key="10">
    <source>
        <dbReference type="EMBL" id="PSN72011.1"/>
    </source>
</evidence>
<name>A0A2T2P2W8_CORCC</name>
<keyword evidence="2" id="KW-0479">Metal-binding</keyword>
<evidence type="ECO:0000256" key="3">
    <source>
        <dbReference type="ARBA" id="ARBA00022737"/>
    </source>
</evidence>
<dbReference type="SUPFAM" id="SSF57667">
    <property type="entry name" value="beta-beta-alpha zinc fingers"/>
    <property type="match status" value="1"/>
</dbReference>
<evidence type="ECO:0000259" key="9">
    <source>
        <dbReference type="PROSITE" id="PS50157"/>
    </source>
</evidence>
<dbReference type="GO" id="GO:0006351">
    <property type="term" value="P:DNA-templated transcription"/>
    <property type="evidence" value="ECO:0007669"/>
    <property type="project" value="InterPro"/>
</dbReference>
<dbReference type="PROSITE" id="PS00028">
    <property type="entry name" value="ZINC_FINGER_C2H2_1"/>
    <property type="match status" value="1"/>
</dbReference>